<feature type="transmembrane region" description="Helical" evidence="1">
    <location>
        <begin position="94"/>
        <end position="120"/>
    </location>
</feature>
<accession>A0ABY0FJ21</accession>
<evidence type="ECO:0000256" key="1">
    <source>
        <dbReference type="SAM" id="Phobius"/>
    </source>
</evidence>
<comment type="caution">
    <text evidence="2">The sequence shown here is derived from an EMBL/GenBank/DDBJ whole genome shotgun (WGS) entry which is preliminary data.</text>
</comment>
<sequence length="156" mass="18261">MSFISWWYGKGWVLKAEKTLDGIERSIDTFSLGLLLRTWFAPFRQIDAGGLVNASLEMRMRKFLDRLVSRFIGALLRTIVMLIGIFYIAGKTIYGLFILLLWPLLPILPITFFVMFIIGWTPQILPKIKDNMEKMKQEKTIKVEQVQTKKKGWLFR</sequence>
<reference evidence="2 3" key="1">
    <citation type="journal article" date="2018" name="bioRxiv">
        <title>Evidence of independent acquisition and adaption of ultra-small bacteria to human hosts across the highly diverse yet reduced genomes of the phylum Saccharibacteria.</title>
        <authorList>
            <person name="McLean J.S."/>
            <person name="Bor B."/>
            <person name="To T.T."/>
            <person name="Liu Q."/>
            <person name="Kearns K.A."/>
            <person name="Solden L.M."/>
            <person name="Wrighton K.C."/>
            <person name="He X."/>
            <person name="Shi W."/>
        </authorList>
    </citation>
    <scope>NUCLEOTIDE SEQUENCE [LARGE SCALE GENOMIC DNA]</scope>
    <source>
        <strain evidence="2 3">TM7_CMJM_G6_1_HOT_870</strain>
    </source>
</reference>
<gene>
    <name evidence="2" type="ORF">G6CMJM_00036</name>
</gene>
<dbReference type="Proteomes" id="UP001190925">
    <property type="component" value="Unassembled WGS sequence"/>
</dbReference>
<feature type="transmembrane region" description="Helical" evidence="1">
    <location>
        <begin position="67"/>
        <end position="88"/>
    </location>
</feature>
<keyword evidence="1" id="KW-1133">Transmembrane helix</keyword>
<evidence type="ECO:0000313" key="3">
    <source>
        <dbReference type="Proteomes" id="UP001190925"/>
    </source>
</evidence>
<keyword evidence="1" id="KW-0812">Transmembrane</keyword>
<keyword evidence="3" id="KW-1185">Reference proteome</keyword>
<protein>
    <submittedName>
        <fullName evidence="2">Uncharacterized protein</fullName>
    </submittedName>
</protein>
<evidence type="ECO:0000313" key="2">
    <source>
        <dbReference type="EMBL" id="RYC72938.1"/>
    </source>
</evidence>
<name>A0ABY0FJ21_9BACT</name>
<dbReference type="EMBL" id="PRLK01000001">
    <property type="protein sequence ID" value="RYC72938.1"/>
    <property type="molecule type" value="Genomic_DNA"/>
</dbReference>
<organism evidence="2 3">
    <name type="scientific">Candidatus Nanogingivalis gingivitcus</name>
    <dbReference type="NCBI Taxonomy" id="2171992"/>
    <lineage>
        <taxon>Bacteria</taxon>
        <taxon>Candidatus Saccharimonadota</taxon>
        <taxon>Candidatus Nanosyncoccalia</taxon>
        <taxon>Candidatus Nanogingivales</taxon>
        <taxon>Candidatus Nanogingivalaceae</taxon>
        <taxon>Candidatus Nanogingivalis</taxon>
    </lineage>
</organism>
<proteinExistence type="predicted"/>
<keyword evidence="1" id="KW-0472">Membrane</keyword>
<reference evidence="2 3" key="2">
    <citation type="journal article" date="2020" name="Cell Rep.">
        <title>Acquisition and Adaptation of Ultra-small Parasitic Reduced Genome Bacteria to Mammalian Hosts.</title>
        <authorList>
            <person name="McLean J.S."/>
            <person name="Bor B."/>
            <person name="Kerns K.A."/>
            <person name="Liu Q."/>
            <person name="To T.T."/>
            <person name="Solden L."/>
            <person name="Hendrickson E.L."/>
            <person name="Wrighton K."/>
            <person name="Shi W."/>
            <person name="He X."/>
        </authorList>
    </citation>
    <scope>NUCLEOTIDE SEQUENCE [LARGE SCALE GENOMIC DNA]</scope>
    <source>
        <strain evidence="2 3">TM7_CMJM_G6_1_HOT_870</strain>
    </source>
</reference>